<dbReference type="EMBL" id="JAVDUU010000003">
    <property type="protein sequence ID" value="MDR6943711.1"/>
    <property type="molecule type" value="Genomic_DNA"/>
</dbReference>
<evidence type="ECO:0000313" key="2">
    <source>
        <dbReference type="Proteomes" id="UP001247620"/>
    </source>
</evidence>
<comment type="caution">
    <text evidence="1">The sequence shown here is derived from an EMBL/GenBank/DDBJ whole genome shotgun (WGS) entry which is preliminary data.</text>
</comment>
<proteinExistence type="predicted"/>
<organism evidence="1 2">
    <name type="scientific">Mucilaginibacter pocheonensis</name>
    <dbReference type="NCBI Taxonomy" id="398050"/>
    <lineage>
        <taxon>Bacteria</taxon>
        <taxon>Pseudomonadati</taxon>
        <taxon>Bacteroidota</taxon>
        <taxon>Sphingobacteriia</taxon>
        <taxon>Sphingobacteriales</taxon>
        <taxon>Sphingobacteriaceae</taxon>
        <taxon>Mucilaginibacter</taxon>
    </lineage>
</organism>
<reference evidence="1 2" key="1">
    <citation type="submission" date="2023-07" db="EMBL/GenBank/DDBJ databases">
        <title>Sorghum-associated microbial communities from plants grown in Nebraska, USA.</title>
        <authorList>
            <person name="Schachtman D."/>
        </authorList>
    </citation>
    <scope>NUCLEOTIDE SEQUENCE [LARGE SCALE GENOMIC DNA]</scope>
    <source>
        <strain evidence="1 2">3262</strain>
    </source>
</reference>
<dbReference type="Proteomes" id="UP001247620">
    <property type="component" value="Unassembled WGS sequence"/>
</dbReference>
<evidence type="ECO:0000313" key="1">
    <source>
        <dbReference type="EMBL" id="MDR6943711.1"/>
    </source>
</evidence>
<accession>A0ABU1TFU0</accession>
<protein>
    <submittedName>
        <fullName evidence="1">Uncharacterized protein</fullName>
    </submittedName>
</protein>
<name>A0ABU1TFU0_9SPHI</name>
<dbReference type="RefSeq" id="WP_310098465.1">
    <property type="nucleotide sequence ID" value="NZ_JAVDUU010000003.1"/>
</dbReference>
<sequence>MENLCTVRQLRRKTKPSARCRRNTAQPVKKRAPRISGHGFLNHTFKSFWLFDGNTERAETEYFRSLENICKYYDLQIPDVSGLSFPQNIYQSWQVTNERVKAINKKLDCIIVKDDTHDAVLATINQFDTGRTLYYIPVKPLWKWVSDAQQQQVAEVVTAIFAYLYQVVQIPMYSDYSTFLADQYRYVEDMINEEIYEDDAEETAYKEEQLDELSMLQNSGIKLGRLMDDKVRLEQMEETVLNYANAEVRDNDLAILAIEFVQLYKAYPNRSIFDAIRPDLYFPEVNERIKADEYISFYWSGNDSVIETVMSMIDCSFQEMGITDEPIDVVLFDNPETIKQESFGFESRLFPLLDRLCTFLNQYDDYK</sequence>
<gene>
    <name evidence="1" type="ORF">J2W55_003564</name>
</gene>
<keyword evidence="2" id="KW-1185">Reference proteome</keyword>